<accession>A0AAD5UIZ4</accession>
<protein>
    <submittedName>
        <fullName evidence="1">Uncharacterized protein</fullName>
    </submittedName>
</protein>
<evidence type="ECO:0000313" key="1">
    <source>
        <dbReference type="EMBL" id="KAJ3259097.1"/>
    </source>
</evidence>
<gene>
    <name evidence="1" type="ORF">HK103_002984</name>
</gene>
<name>A0AAD5UIZ4_9FUNG</name>
<proteinExistence type="predicted"/>
<dbReference type="PANTHER" id="PTHR15633:SF2">
    <property type="entry name" value="NUCLEOLAR PROTEIN 11"/>
    <property type="match status" value="1"/>
</dbReference>
<dbReference type="InterPro" id="IPR015943">
    <property type="entry name" value="WD40/YVTN_repeat-like_dom_sf"/>
</dbReference>
<dbReference type="PANTHER" id="PTHR15633">
    <property type="entry name" value="NUCLEOLAR PROTEIN 11"/>
    <property type="match status" value="1"/>
</dbReference>
<dbReference type="AlphaFoldDB" id="A0AAD5UIZ4"/>
<dbReference type="Gene3D" id="2.130.10.10">
    <property type="entry name" value="YVTN repeat-like/Quinoprotein amine dehydrogenase"/>
    <property type="match status" value="1"/>
</dbReference>
<dbReference type="SUPFAM" id="SSF50978">
    <property type="entry name" value="WD40 repeat-like"/>
    <property type="match status" value="1"/>
</dbReference>
<comment type="caution">
    <text evidence="1">The sequence shown here is derived from an EMBL/GenBank/DDBJ whole genome shotgun (WGS) entry which is preliminary data.</text>
</comment>
<dbReference type="GO" id="GO:0003723">
    <property type="term" value="F:RNA binding"/>
    <property type="evidence" value="ECO:0007669"/>
    <property type="project" value="TreeGrafter"/>
</dbReference>
<dbReference type="GO" id="GO:0030490">
    <property type="term" value="P:maturation of SSU-rRNA"/>
    <property type="evidence" value="ECO:0007669"/>
    <property type="project" value="InterPro"/>
</dbReference>
<dbReference type="InterPro" id="IPR036322">
    <property type="entry name" value="WD40_repeat_dom_sf"/>
</dbReference>
<reference evidence="1" key="1">
    <citation type="submission" date="2020-05" db="EMBL/GenBank/DDBJ databases">
        <title>Phylogenomic resolution of chytrid fungi.</title>
        <authorList>
            <person name="Stajich J.E."/>
            <person name="Amses K."/>
            <person name="Simmons R."/>
            <person name="Seto K."/>
            <person name="Myers J."/>
            <person name="Bonds A."/>
            <person name="Quandt C.A."/>
            <person name="Barry K."/>
            <person name="Liu P."/>
            <person name="Grigoriev I."/>
            <person name="Longcore J.E."/>
            <person name="James T.Y."/>
        </authorList>
    </citation>
    <scope>NUCLEOTIDE SEQUENCE</scope>
    <source>
        <strain evidence="1">PLAUS21</strain>
    </source>
</reference>
<evidence type="ECO:0000313" key="2">
    <source>
        <dbReference type="Proteomes" id="UP001210925"/>
    </source>
</evidence>
<dbReference type="EMBL" id="JADGKB010000021">
    <property type="protein sequence ID" value="KAJ3259097.1"/>
    <property type="molecule type" value="Genomic_DNA"/>
</dbReference>
<dbReference type="Proteomes" id="UP001210925">
    <property type="component" value="Unassembled WGS sequence"/>
</dbReference>
<organism evidence="1 2">
    <name type="scientific">Boothiomyces macroporosus</name>
    <dbReference type="NCBI Taxonomy" id="261099"/>
    <lineage>
        <taxon>Eukaryota</taxon>
        <taxon>Fungi</taxon>
        <taxon>Fungi incertae sedis</taxon>
        <taxon>Chytridiomycota</taxon>
        <taxon>Chytridiomycota incertae sedis</taxon>
        <taxon>Chytridiomycetes</taxon>
        <taxon>Rhizophydiales</taxon>
        <taxon>Terramycetaceae</taxon>
        <taxon>Boothiomyces</taxon>
    </lineage>
</organism>
<dbReference type="InterPro" id="IPR042859">
    <property type="entry name" value="NOL11"/>
</dbReference>
<dbReference type="GO" id="GO:0005730">
    <property type="term" value="C:nucleolus"/>
    <property type="evidence" value="ECO:0007669"/>
    <property type="project" value="TreeGrafter"/>
</dbReference>
<keyword evidence="2" id="KW-1185">Reference proteome</keyword>
<sequence>MIVQELIPLNTTKLLASYKKNSFNASIKSSGDEYLTTTVQSSNISVYSMETLQCVYSYSVPPSNPEFTCPCVYSDGLVFGSFDSEIHSWDITTNQMKSKSIGGKIIEIIPYGSLLCCVYQDKIEILERDFTLKKSITQAGILASHFDKVLLLVAKSESGISLLEFDLKSAQLSLERELTDKMPESALVDSHAVYLIYNSCIRVIKKDSTLEIPLEPSKSFSLTPLDAAVAVISQIEARTVIALWDTKYGSKQFEKCIYDGANQDVPDLKSTKTYSICKASSSIHGDVLAIATSSLEKKAKSFSVQFAILPFHASPISLLSSLGKLSVADHSYNPITTEGLVHSVIPTRPPLKDEKKIYKSWKANVQKWDQADCKHLDKLLSDVSVEEFEKLFFAWVDAKHEQLQKWKTNDGTVIGAKFKYSSDPKKYVRHTASFQLSQTTSLEIIKKCFSNPKSFWPRLVIEFMLWNGFVYSFMVPAGIFSALFEKRDFELLALACEKTIDMTENDYVSILKHVLKDDGSAEELQILEEFDFGKDKTRKPVPHYCVEPSHELPDSKLNNIQKKFIELCFSNPRSDQMMVQELKQLNTTEILLVFDWITEIINPTFDKFLVKDQSKFPLYWLWNDLPQNEDYKDALTNEFNTWTKAIDAFGLILDAHLLNIRLSPDLLQVVNELSPVIKQNVELLTAIELKLKGPLYGTVSESRIAKAKAAAKSEKKKKSSEVYGTRFDTAVEQMELGVGEYAVEVFYV</sequence>